<organism evidence="2 3">
    <name type="scientific">Pseudonocardia xishanensis</name>
    <dbReference type="NCBI Taxonomy" id="630995"/>
    <lineage>
        <taxon>Bacteria</taxon>
        <taxon>Bacillati</taxon>
        <taxon>Actinomycetota</taxon>
        <taxon>Actinomycetes</taxon>
        <taxon>Pseudonocardiales</taxon>
        <taxon>Pseudonocardiaceae</taxon>
        <taxon>Pseudonocardia</taxon>
    </lineage>
</organism>
<name>A0ABP8RQF6_9PSEU</name>
<feature type="region of interest" description="Disordered" evidence="1">
    <location>
        <begin position="1"/>
        <end position="30"/>
    </location>
</feature>
<dbReference type="EMBL" id="BAABGT010000029">
    <property type="protein sequence ID" value="GAA4544989.1"/>
    <property type="molecule type" value="Genomic_DNA"/>
</dbReference>
<sequence>MAELITLSEPDQERCVREGPDDRLGLDPGEGLSGAGVGAVAEGEMVDRVAGHVETVRLSKTTLVAVARPVQQQDLGTGCDADTVDLDVGGRHAPEALDGRVVAEHLVESARHAAGIPGDEVPLVRVGAEQVDRVRDGVDGLVRW</sequence>
<dbReference type="Proteomes" id="UP001501598">
    <property type="component" value="Unassembled WGS sequence"/>
</dbReference>
<protein>
    <submittedName>
        <fullName evidence="2">Uncharacterized protein</fullName>
    </submittedName>
</protein>
<accession>A0ABP8RQF6</accession>
<evidence type="ECO:0000313" key="2">
    <source>
        <dbReference type="EMBL" id="GAA4544989.1"/>
    </source>
</evidence>
<comment type="caution">
    <text evidence="2">The sequence shown here is derived from an EMBL/GenBank/DDBJ whole genome shotgun (WGS) entry which is preliminary data.</text>
</comment>
<evidence type="ECO:0000313" key="3">
    <source>
        <dbReference type="Proteomes" id="UP001501598"/>
    </source>
</evidence>
<reference evidence="3" key="1">
    <citation type="journal article" date="2019" name="Int. J. Syst. Evol. Microbiol.">
        <title>The Global Catalogue of Microorganisms (GCM) 10K type strain sequencing project: providing services to taxonomists for standard genome sequencing and annotation.</title>
        <authorList>
            <consortium name="The Broad Institute Genomics Platform"/>
            <consortium name="The Broad Institute Genome Sequencing Center for Infectious Disease"/>
            <person name="Wu L."/>
            <person name="Ma J."/>
        </authorList>
    </citation>
    <scope>NUCLEOTIDE SEQUENCE [LARGE SCALE GENOMIC DNA]</scope>
    <source>
        <strain evidence="3">JCM 17906</strain>
    </source>
</reference>
<proteinExistence type="predicted"/>
<evidence type="ECO:0000256" key="1">
    <source>
        <dbReference type="SAM" id="MobiDB-lite"/>
    </source>
</evidence>
<gene>
    <name evidence="2" type="ORF">GCM10023175_24130</name>
</gene>
<feature type="compositionally biased region" description="Basic and acidic residues" evidence="1">
    <location>
        <begin position="11"/>
        <end position="25"/>
    </location>
</feature>
<keyword evidence="3" id="KW-1185">Reference proteome</keyword>